<dbReference type="Gene3D" id="3.30.200.20">
    <property type="entry name" value="Phosphorylase Kinase, domain 1"/>
    <property type="match status" value="1"/>
</dbReference>
<dbReference type="InterPro" id="IPR001245">
    <property type="entry name" value="Ser-Thr/Tyr_kinase_cat_dom"/>
</dbReference>
<evidence type="ECO:0000313" key="9">
    <source>
        <dbReference type="RefSeq" id="XP_035542684.1"/>
    </source>
</evidence>
<organism evidence="7 8">
    <name type="scientific">Juglans regia</name>
    <name type="common">English walnut</name>
    <dbReference type="NCBI Taxonomy" id="51240"/>
    <lineage>
        <taxon>Eukaryota</taxon>
        <taxon>Viridiplantae</taxon>
        <taxon>Streptophyta</taxon>
        <taxon>Embryophyta</taxon>
        <taxon>Tracheophyta</taxon>
        <taxon>Spermatophyta</taxon>
        <taxon>Magnoliopsida</taxon>
        <taxon>eudicotyledons</taxon>
        <taxon>Gunneridae</taxon>
        <taxon>Pentapetalae</taxon>
        <taxon>rosids</taxon>
        <taxon>fabids</taxon>
        <taxon>Fagales</taxon>
        <taxon>Juglandaceae</taxon>
        <taxon>Juglans</taxon>
    </lineage>
</organism>
<evidence type="ECO:0000259" key="6">
    <source>
        <dbReference type="PROSITE" id="PS50011"/>
    </source>
</evidence>
<dbReference type="RefSeq" id="XP_035542684.1">
    <property type="nucleotide sequence ID" value="XM_035686791.1"/>
</dbReference>
<dbReference type="GO" id="GO:0004674">
    <property type="term" value="F:protein serine/threonine kinase activity"/>
    <property type="evidence" value="ECO:0000318"/>
    <property type="project" value="GO_Central"/>
</dbReference>
<dbReference type="Pfam" id="PF07714">
    <property type="entry name" value="PK_Tyr_Ser-Thr"/>
    <property type="match status" value="1"/>
</dbReference>
<dbReference type="GO" id="GO:0005886">
    <property type="term" value="C:plasma membrane"/>
    <property type="evidence" value="ECO:0000318"/>
    <property type="project" value="GO_Central"/>
</dbReference>
<reference evidence="8 9" key="1">
    <citation type="submission" date="2025-04" db="UniProtKB">
        <authorList>
            <consortium name="RefSeq"/>
        </authorList>
    </citation>
    <scope>IDENTIFICATION</scope>
    <source>
        <tissue evidence="8 9">Leaves</tissue>
    </source>
</reference>
<sequence>MEDELFFHQQQEALQRQVDANEKGLQGFNNSFNNLIDMMLHWVVRQNNITNRYDVMEKLVRLKVRKQRSLVVKYKVDEEESKSAVECPRGNVAVSEDIGSKKLVEEKEATASIKDSPKLIVQEEKGQIDEDEFVEECVEKEPMVEGNVAMATYMKTQVPSTKCSFSRLCYSHDKYKSRDSSTYKINGAPSMPPFKSVEGLADYWKCFRAKNMVNDMKFTRVRLVSDASPWTVLGQSYDGVTMFGKHFEDMLGEVDRKEVIDMKRLKGKRFFAPHLLDVLPLKAFLAPFDRGRPWDDGWVFIEEVSYILLVEIILEKLNTLAQEEAGPSQGKVGVAVDTESPAVRLANGVTCPNSEAVEAVLQTNQAAWQTNEALDTAPVTHEFQGMHCQERNRQKVRCLHLKSTKGRDFQFYELDVFTEKCGTTRDHLPAEYAVIQVTDNFSDSNKLGIGRFGTEYKGVFLDGKTVAVKRLSRKSWQGLEEFKNGIIVIAKCQHKNLVKLLGCAIPSHEKLLVYEFMPNRSLDLFIFNSKKV</sequence>
<gene>
    <name evidence="8 9" type="primary">LOC108982690</name>
</gene>
<evidence type="ECO:0000313" key="8">
    <source>
        <dbReference type="RefSeq" id="XP_018809674.2"/>
    </source>
</evidence>
<dbReference type="KEGG" id="jre:108982690"/>
<evidence type="ECO:0000256" key="2">
    <source>
        <dbReference type="ARBA" id="ARBA00022679"/>
    </source>
</evidence>
<name>A0A2I4DR96_JUGRE</name>
<dbReference type="SUPFAM" id="SSF56112">
    <property type="entry name" value="Protein kinase-like (PK-like)"/>
    <property type="match status" value="1"/>
</dbReference>
<protein>
    <submittedName>
        <fullName evidence="9">Uncharacterized protein LOC108982690 isoform X1</fullName>
    </submittedName>
    <submittedName>
        <fullName evidence="8">Uncharacterized protein LOC108982690 isoform X2</fullName>
    </submittedName>
</protein>
<evidence type="ECO:0000256" key="5">
    <source>
        <dbReference type="ARBA" id="ARBA00022840"/>
    </source>
</evidence>
<dbReference type="GO" id="GO:0006955">
    <property type="term" value="P:immune response"/>
    <property type="evidence" value="ECO:0000318"/>
    <property type="project" value="GO_Central"/>
</dbReference>
<evidence type="ECO:0000313" key="7">
    <source>
        <dbReference type="Proteomes" id="UP000235220"/>
    </source>
</evidence>
<dbReference type="OrthoDB" id="8891264at2759"/>
<dbReference type="InterPro" id="IPR011009">
    <property type="entry name" value="Kinase-like_dom_sf"/>
</dbReference>
<keyword evidence="2" id="KW-0808">Transferase</keyword>
<dbReference type="GO" id="GO:0005524">
    <property type="term" value="F:ATP binding"/>
    <property type="evidence" value="ECO:0007669"/>
    <property type="project" value="UniProtKB-KW"/>
</dbReference>
<keyword evidence="1" id="KW-0723">Serine/threonine-protein kinase</keyword>
<keyword evidence="7" id="KW-1185">Reference proteome</keyword>
<dbReference type="RefSeq" id="XP_018809674.2">
    <property type="nucleotide sequence ID" value="XM_018954129.2"/>
</dbReference>
<dbReference type="GO" id="GO:0007165">
    <property type="term" value="P:signal transduction"/>
    <property type="evidence" value="ECO:0000318"/>
    <property type="project" value="GO_Central"/>
</dbReference>
<dbReference type="AlphaFoldDB" id="A0A2I4DR96"/>
<dbReference type="GeneID" id="108982690"/>
<dbReference type="PANTHER" id="PTHR27002:SF123">
    <property type="entry name" value="CYSTEINE-RICH RECEPTOR-LIKE PROTEIN KINASE 45"/>
    <property type="match status" value="1"/>
</dbReference>
<keyword evidence="4" id="KW-0418">Kinase</keyword>
<dbReference type="PANTHER" id="PTHR27002">
    <property type="entry name" value="RECEPTOR-LIKE SERINE/THREONINE-PROTEIN KINASE SD1-8"/>
    <property type="match status" value="1"/>
</dbReference>
<keyword evidence="3" id="KW-0547">Nucleotide-binding</keyword>
<dbReference type="PROSITE" id="PS50011">
    <property type="entry name" value="PROTEIN_KINASE_DOM"/>
    <property type="match status" value="1"/>
</dbReference>
<accession>A0A2I4DR96</accession>
<evidence type="ECO:0000256" key="4">
    <source>
        <dbReference type="ARBA" id="ARBA00022777"/>
    </source>
</evidence>
<dbReference type="Proteomes" id="UP000235220">
    <property type="component" value="Chromosome 16"/>
</dbReference>
<evidence type="ECO:0000256" key="1">
    <source>
        <dbReference type="ARBA" id="ARBA00022527"/>
    </source>
</evidence>
<evidence type="ECO:0000256" key="3">
    <source>
        <dbReference type="ARBA" id="ARBA00022741"/>
    </source>
</evidence>
<keyword evidence="5" id="KW-0067">ATP-binding</keyword>
<dbReference type="InterPro" id="IPR000719">
    <property type="entry name" value="Prot_kinase_dom"/>
</dbReference>
<feature type="domain" description="Protein kinase" evidence="6">
    <location>
        <begin position="441"/>
        <end position="532"/>
    </location>
</feature>
<proteinExistence type="predicted"/>